<evidence type="ECO:0000313" key="8">
    <source>
        <dbReference type="Proteomes" id="UP000581688"/>
    </source>
</evidence>
<sequence length="135" mass="15430">MANPYAAQQQAYQNNAINTASPGELTLMLYNGCLKFIKLAQKGMEEKNIELKNTNIQKAQKIIQELMVTLNPEMEISKQLMPLYDYINRRLIEANIKNDVAILDEVTGYVTDFRDTWKEVLRLNRQQTFGTGGNA</sequence>
<evidence type="ECO:0000256" key="6">
    <source>
        <dbReference type="PIRNR" id="PIRNR039090"/>
    </source>
</evidence>
<keyword evidence="7" id="KW-0966">Cell projection</keyword>
<proteinExistence type="inferred from homology"/>
<reference evidence="7 8" key="1">
    <citation type="submission" date="2020-08" db="EMBL/GenBank/DDBJ databases">
        <title>Genomic Encyclopedia of Type Strains, Phase IV (KMG-IV): sequencing the most valuable type-strain genomes for metagenomic binning, comparative biology and taxonomic classification.</title>
        <authorList>
            <person name="Goeker M."/>
        </authorList>
    </citation>
    <scope>NUCLEOTIDE SEQUENCE [LARGE SCALE GENOMIC DNA]</scope>
    <source>
        <strain evidence="7 8">DSM 19612</strain>
    </source>
</reference>
<name>A0A841Q5F1_9BACI</name>
<keyword evidence="7" id="KW-0282">Flagellum</keyword>
<dbReference type="RefSeq" id="WP_174496035.1">
    <property type="nucleotide sequence ID" value="NZ_CADDWK010000006.1"/>
</dbReference>
<keyword evidence="3 6" id="KW-0963">Cytoplasm</keyword>
<dbReference type="Pfam" id="PF02561">
    <property type="entry name" value="FliS"/>
    <property type="match status" value="1"/>
</dbReference>
<keyword evidence="5" id="KW-0143">Chaperone</keyword>
<protein>
    <recommendedName>
        <fullName evidence="6">Flagellar secretion chaperone FliS</fullName>
    </recommendedName>
</protein>
<dbReference type="NCBIfam" id="TIGR00208">
    <property type="entry name" value="fliS"/>
    <property type="match status" value="1"/>
</dbReference>
<keyword evidence="8" id="KW-1185">Reference proteome</keyword>
<dbReference type="GO" id="GO:0071973">
    <property type="term" value="P:bacterial-type flagellum-dependent cell motility"/>
    <property type="evidence" value="ECO:0007669"/>
    <property type="project" value="TreeGrafter"/>
</dbReference>
<dbReference type="Proteomes" id="UP000581688">
    <property type="component" value="Unassembled WGS sequence"/>
</dbReference>
<dbReference type="InterPro" id="IPR036584">
    <property type="entry name" value="FliS_sf"/>
</dbReference>
<dbReference type="InterPro" id="IPR003713">
    <property type="entry name" value="FliS"/>
</dbReference>
<accession>A0A841Q5F1</accession>
<comment type="caution">
    <text evidence="7">The sequence shown here is derived from an EMBL/GenBank/DDBJ whole genome shotgun (WGS) entry which is preliminary data.</text>
</comment>
<keyword evidence="7" id="KW-0969">Cilium</keyword>
<dbReference type="PANTHER" id="PTHR34773:SF1">
    <property type="entry name" value="FLAGELLAR SECRETION CHAPERONE FLIS"/>
    <property type="match status" value="1"/>
</dbReference>
<comment type="subcellular location">
    <subcellularLocation>
        <location evidence="1 6">Cytoplasm</location>
        <location evidence="1 6">Cytosol</location>
    </subcellularLocation>
</comment>
<organism evidence="7 8">
    <name type="scientific">Salirhabdus euzebyi</name>
    <dbReference type="NCBI Taxonomy" id="394506"/>
    <lineage>
        <taxon>Bacteria</taxon>
        <taxon>Bacillati</taxon>
        <taxon>Bacillota</taxon>
        <taxon>Bacilli</taxon>
        <taxon>Bacillales</taxon>
        <taxon>Bacillaceae</taxon>
        <taxon>Salirhabdus</taxon>
    </lineage>
</organism>
<dbReference type="PANTHER" id="PTHR34773">
    <property type="entry name" value="FLAGELLAR SECRETION CHAPERONE FLIS"/>
    <property type="match status" value="1"/>
</dbReference>
<dbReference type="SUPFAM" id="SSF101116">
    <property type="entry name" value="Flagellar export chaperone FliS"/>
    <property type="match status" value="1"/>
</dbReference>
<evidence type="ECO:0000256" key="4">
    <source>
        <dbReference type="ARBA" id="ARBA00022795"/>
    </source>
</evidence>
<gene>
    <name evidence="7" type="ORF">HNQ94_002067</name>
</gene>
<dbReference type="GO" id="GO:0005829">
    <property type="term" value="C:cytosol"/>
    <property type="evidence" value="ECO:0007669"/>
    <property type="project" value="UniProtKB-SubCell"/>
</dbReference>
<dbReference type="EMBL" id="JACHGH010000005">
    <property type="protein sequence ID" value="MBB6453618.1"/>
    <property type="molecule type" value="Genomic_DNA"/>
</dbReference>
<comment type="similarity">
    <text evidence="2 6">Belongs to the FliS family.</text>
</comment>
<dbReference type="PIRSF" id="PIRSF039090">
    <property type="entry name" value="Flis"/>
    <property type="match status" value="1"/>
</dbReference>
<evidence type="ECO:0000256" key="3">
    <source>
        <dbReference type="ARBA" id="ARBA00022490"/>
    </source>
</evidence>
<evidence type="ECO:0000256" key="2">
    <source>
        <dbReference type="ARBA" id="ARBA00008787"/>
    </source>
</evidence>
<dbReference type="Gene3D" id="1.20.120.340">
    <property type="entry name" value="Flagellar protein FliS"/>
    <property type="match status" value="1"/>
</dbReference>
<evidence type="ECO:0000256" key="5">
    <source>
        <dbReference type="ARBA" id="ARBA00023186"/>
    </source>
</evidence>
<dbReference type="AlphaFoldDB" id="A0A841Q5F1"/>
<evidence type="ECO:0000313" key="7">
    <source>
        <dbReference type="EMBL" id="MBB6453618.1"/>
    </source>
</evidence>
<dbReference type="GO" id="GO:0044780">
    <property type="term" value="P:bacterial-type flagellum assembly"/>
    <property type="evidence" value="ECO:0007669"/>
    <property type="project" value="InterPro"/>
</dbReference>
<dbReference type="CDD" id="cd16098">
    <property type="entry name" value="FliS"/>
    <property type="match status" value="1"/>
</dbReference>
<keyword evidence="4 6" id="KW-1005">Bacterial flagellum biogenesis</keyword>
<evidence type="ECO:0000256" key="1">
    <source>
        <dbReference type="ARBA" id="ARBA00004514"/>
    </source>
</evidence>